<dbReference type="EMBL" id="JABFTP020000062">
    <property type="protein sequence ID" value="KAL3272987.1"/>
    <property type="molecule type" value="Genomic_DNA"/>
</dbReference>
<evidence type="ECO:0000313" key="2">
    <source>
        <dbReference type="Proteomes" id="UP001516400"/>
    </source>
</evidence>
<reference evidence="1 2" key="1">
    <citation type="journal article" date="2021" name="BMC Biol.">
        <title>Horizontally acquired antibacterial genes associated with adaptive radiation of ladybird beetles.</title>
        <authorList>
            <person name="Li H.S."/>
            <person name="Tang X.F."/>
            <person name="Huang Y.H."/>
            <person name="Xu Z.Y."/>
            <person name="Chen M.L."/>
            <person name="Du X.Y."/>
            <person name="Qiu B.Y."/>
            <person name="Chen P.T."/>
            <person name="Zhang W."/>
            <person name="Slipinski A."/>
            <person name="Escalona H.E."/>
            <person name="Waterhouse R.M."/>
            <person name="Zwick A."/>
            <person name="Pang H."/>
        </authorList>
    </citation>
    <scope>NUCLEOTIDE SEQUENCE [LARGE SCALE GENOMIC DNA]</scope>
    <source>
        <strain evidence="1">SYSU2018</strain>
    </source>
</reference>
<sequence length="108" mass="12289">MKAGLDEMNQLNINPVHIHVAGDFNVDLIKSCTRTDDILELFEEFGQCPKFMEPSRITDTSQTLIDNVFSNQENTATKTYEAHLSDHKGQVNQCNFHMDTASKNEEKI</sequence>
<organism evidence="1 2">
    <name type="scientific">Cryptolaemus montrouzieri</name>
    <dbReference type="NCBI Taxonomy" id="559131"/>
    <lineage>
        <taxon>Eukaryota</taxon>
        <taxon>Metazoa</taxon>
        <taxon>Ecdysozoa</taxon>
        <taxon>Arthropoda</taxon>
        <taxon>Hexapoda</taxon>
        <taxon>Insecta</taxon>
        <taxon>Pterygota</taxon>
        <taxon>Neoptera</taxon>
        <taxon>Endopterygota</taxon>
        <taxon>Coleoptera</taxon>
        <taxon>Polyphaga</taxon>
        <taxon>Cucujiformia</taxon>
        <taxon>Coccinelloidea</taxon>
        <taxon>Coccinellidae</taxon>
        <taxon>Scymninae</taxon>
        <taxon>Scymnini</taxon>
        <taxon>Cryptolaemus</taxon>
    </lineage>
</organism>
<accession>A0ABD2N361</accession>
<dbReference type="AlphaFoldDB" id="A0ABD2N361"/>
<comment type="caution">
    <text evidence="1">The sequence shown here is derived from an EMBL/GenBank/DDBJ whole genome shotgun (WGS) entry which is preliminary data.</text>
</comment>
<proteinExistence type="predicted"/>
<protein>
    <submittedName>
        <fullName evidence="1">Uncharacterized protein</fullName>
    </submittedName>
</protein>
<gene>
    <name evidence="1" type="ORF">HHI36_014444</name>
</gene>
<dbReference type="Proteomes" id="UP001516400">
    <property type="component" value="Unassembled WGS sequence"/>
</dbReference>
<name>A0ABD2N361_9CUCU</name>
<evidence type="ECO:0000313" key="1">
    <source>
        <dbReference type="EMBL" id="KAL3272987.1"/>
    </source>
</evidence>
<keyword evidence="2" id="KW-1185">Reference proteome</keyword>